<dbReference type="EMBL" id="AEYJ02000542">
    <property type="protein sequence ID" value="KFH09333.1"/>
    <property type="molecule type" value="Genomic_DNA"/>
</dbReference>
<proteinExistence type="predicted"/>
<dbReference type="GO" id="GO:0000502">
    <property type="term" value="C:proteasome complex"/>
    <property type="evidence" value="ECO:0007669"/>
    <property type="project" value="UniProtKB-KW"/>
</dbReference>
<protein>
    <submittedName>
        <fullName evidence="1">Putative proteasome subunit alpha type 1</fullName>
        <ecNumber evidence="1">3.4.25.1</ecNumber>
    </submittedName>
</protein>
<reference evidence="1 2" key="1">
    <citation type="submission" date="2014-08" db="EMBL/GenBank/DDBJ databases">
        <authorList>
            <person name="Sibley D."/>
            <person name="Venepally P."/>
            <person name="Karamycheva S."/>
            <person name="Hadjithomas M."/>
            <person name="Khan A."/>
            <person name="Brunk B."/>
            <person name="Roos D."/>
            <person name="Caler E."/>
            <person name="Lorenzi H."/>
        </authorList>
    </citation>
    <scope>NUCLEOTIDE SEQUENCE [LARGE SCALE GENOMIC DNA]</scope>
    <source>
        <strain evidence="1 2">VAND</strain>
    </source>
</reference>
<organism evidence="1 2">
    <name type="scientific">Toxoplasma gondii VAND</name>
    <dbReference type="NCBI Taxonomy" id="933077"/>
    <lineage>
        <taxon>Eukaryota</taxon>
        <taxon>Sar</taxon>
        <taxon>Alveolata</taxon>
        <taxon>Apicomplexa</taxon>
        <taxon>Conoidasida</taxon>
        <taxon>Coccidia</taxon>
        <taxon>Eucoccidiorida</taxon>
        <taxon>Eimeriorina</taxon>
        <taxon>Sarcocystidae</taxon>
        <taxon>Toxoplasma</taxon>
    </lineage>
</organism>
<evidence type="ECO:0000313" key="1">
    <source>
        <dbReference type="EMBL" id="KFH09333.1"/>
    </source>
</evidence>
<name>A0A086Q9Q1_TOXGO</name>
<sequence length="10" mass="1036">AESAGEDVQM</sequence>
<keyword evidence="1" id="KW-0378">Hydrolase</keyword>
<reference evidence="1 2" key="2">
    <citation type="journal article" date="2015" name="Eukaryot. Cell">
        <title>Genetic mapping reveals that sinefungin resistance in Toxoplasma gondii is controlled by a putative amino acid transporter locus that can be used as a negative selectable marker.</title>
        <authorList>
            <person name="Behnke M.S."/>
            <person name="Khan A."/>
            <person name="Sibley L.D."/>
        </authorList>
    </citation>
    <scope>NUCLEOTIDE SEQUENCE [LARGE SCALE GENOMIC DNA]</scope>
    <source>
        <strain evidence="1 2">VAND</strain>
    </source>
</reference>
<evidence type="ECO:0000313" key="2">
    <source>
        <dbReference type="Proteomes" id="UP000028840"/>
    </source>
</evidence>
<gene>
    <name evidence="1" type="ORF">TGVAND_278050C</name>
</gene>
<dbReference type="Proteomes" id="UP000028840">
    <property type="component" value="Unassembled WGS sequence"/>
</dbReference>
<dbReference type="VEuPathDB" id="ToxoDB:TGVAND_278050C"/>
<comment type="caution">
    <text evidence="1">The sequence shown here is derived from an EMBL/GenBank/DDBJ whole genome shotgun (WGS) entry which is preliminary data.</text>
</comment>
<keyword evidence="1" id="KW-0647">Proteasome</keyword>
<feature type="non-terminal residue" evidence="1">
    <location>
        <position position="1"/>
    </location>
</feature>
<dbReference type="GO" id="GO:0016787">
    <property type="term" value="F:hydrolase activity"/>
    <property type="evidence" value="ECO:0007669"/>
    <property type="project" value="UniProtKB-KW"/>
</dbReference>
<dbReference type="EC" id="3.4.25.1" evidence="1"/>
<accession>A0A086Q9Q1</accession>